<dbReference type="EMBL" id="JABXXP010000095">
    <property type="protein sequence ID" value="NVN10953.1"/>
    <property type="molecule type" value="Genomic_DNA"/>
</dbReference>
<dbReference type="GO" id="GO:0005886">
    <property type="term" value="C:plasma membrane"/>
    <property type="evidence" value="ECO:0007669"/>
    <property type="project" value="UniProtKB-SubCell"/>
</dbReference>
<dbReference type="RefSeq" id="WP_176639700.1">
    <property type="nucleotide sequence ID" value="NZ_JABXXP010000095.1"/>
</dbReference>
<feature type="transmembrane region" description="Helical" evidence="6">
    <location>
        <begin position="20"/>
        <end position="49"/>
    </location>
</feature>
<proteinExistence type="predicted"/>
<name>A0A7Y7IV52_9PROT</name>
<accession>A0A7Y7IV52</accession>
<feature type="transmembrane region" description="Helical" evidence="6">
    <location>
        <begin position="61"/>
        <end position="82"/>
    </location>
</feature>
<comment type="caution">
    <text evidence="7">The sequence shown here is derived from an EMBL/GenBank/DDBJ whole genome shotgun (WGS) entry which is preliminary data.</text>
</comment>
<keyword evidence="5 6" id="KW-0472">Membrane</keyword>
<evidence type="ECO:0000313" key="7">
    <source>
        <dbReference type="EMBL" id="NVN10953.1"/>
    </source>
</evidence>
<evidence type="ECO:0000256" key="6">
    <source>
        <dbReference type="SAM" id="Phobius"/>
    </source>
</evidence>
<evidence type="ECO:0000256" key="1">
    <source>
        <dbReference type="ARBA" id="ARBA00004651"/>
    </source>
</evidence>
<organism evidence="7 8">
    <name type="scientific">Nguyenibacter vanlangensis</name>
    <dbReference type="NCBI Taxonomy" id="1216886"/>
    <lineage>
        <taxon>Bacteria</taxon>
        <taxon>Pseudomonadati</taxon>
        <taxon>Pseudomonadota</taxon>
        <taxon>Alphaproteobacteria</taxon>
        <taxon>Acetobacterales</taxon>
        <taxon>Acetobacteraceae</taxon>
        <taxon>Nguyenibacter</taxon>
    </lineage>
</organism>
<evidence type="ECO:0000256" key="3">
    <source>
        <dbReference type="ARBA" id="ARBA00022692"/>
    </source>
</evidence>
<dbReference type="AlphaFoldDB" id="A0A7Y7IV52"/>
<dbReference type="InterPro" id="IPR020948">
    <property type="entry name" value="P_starv_induced_PsiE-like"/>
</dbReference>
<comment type="subcellular location">
    <subcellularLocation>
        <location evidence="1">Cell membrane</location>
        <topology evidence="1">Multi-pass membrane protein</topology>
    </subcellularLocation>
</comment>
<sequence>MHLFNRSLGGIYKLFDGFEIFVNLVLTFLIIVITSASLYHLVIEVFVLLFGRAENTTSIDLIQGIFGMFFTVLIAMEFKHSIITTSDLHPAGPARMRSVILIGLLATVRKFIVADLQQVNAMDLFALSGAVLSLGSVYYLIRRSDTPPQGTKRMLLPPDADHAG</sequence>
<gene>
    <name evidence="7" type="ORF">HUK84_07315</name>
</gene>
<keyword evidence="4 6" id="KW-1133">Transmembrane helix</keyword>
<keyword evidence="3 6" id="KW-0812">Transmembrane</keyword>
<evidence type="ECO:0000256" key="4">
    <source>
        <dbReference type="ARBA" id="ARBA00022989"/>
    </source>
</evidence>
<protein>
    <submittedName>
        <fullName evidence="7">Phosphate-starvation-inducible PsiE family protein</fullName>
    </submittedName>
</protein>
<evidence type="ECO:0000256" key="5">
    <source>
        <dbReference type="ARBA" id="ARBA00023136"/>
    </source>
</evidence>
<evidence type="ECO:0000313" key="8">
    <source>
        <dbReference type="Proteomes" id="UP000534870"/>
    </source>
</evidence>
<dbReference type="Pfam" id="PF06146">
    <property type="entry name" value="PsiE"/>
    <property type="match status" value="1"/>
</dbReference>
<feature type="transmembrane region" description="Helical" evidence="6">
    <location>
        <begin position="124"/>
        <end position="141"/>
    </location>
</feature>
<evidence type="ECO:0000256" key="2">
    <source>
        <dbReference type="ARBA" id="ARBA00022475"/>
    </source>
</evidence>
<reference evidence="7 8" key="1">
    <citation type="submission" date="2020-06" db="EMBL/GenBank/DDBJ databases">
        <title>Description of novel acetic acid bacteria.</title>
        <authorList>
            <person name="Sombolestani A."/>
        </authorList>
    </citation>
    <scope>NUCLEOTIDE SEQUENCE [LARGE SCALE GENOMIC DNA]</scope>
    <source>
        <strain evidence="7 8">LMG 31431</strain>
    </source>
</reference>
<keyword evidence="2" id="KW-1003">Cell membrane</keyword>
<dbReference type="Proteomes" id="UP000534870">
    <property type="component" value="Unassembled WGS sequence"/>
</dbReference>